<dbReference type="EMBL" id="LQCI01000007">
    <property type="protein sequence ID" value="KZB86509.1"/>
    <property type="molecule type" value="Genomic_DNA"/>
</dbReference>
<evidence type="ECO:0000256" key="1">
    <source>
        <dbReference type="SAM" id="Phobius"/>
    </source>
</evidence>
<comment type="caution">
    <text evidence="2">The sequence shown here is derived from an EMBL/GenBank/DDBJ whole genome shotgun (WGS) entry which is preliminary data.</text>
</comment>
<dbReference type="Proteomes" id="UP000186883">
    <property type="component" value="Unassembled WGS sequence"/>
</dbReference>
<keyword evidence="1" id="KW-1133">Transmembrane helix</keyword>
<dbReference type="Proteomes" id="UP000076321">
    <property type="component" value="Unassembled WGS sequence"/>
</dbReference>
<accession>A0A154MSP5</accession>
<proteinExistence type="predicted"/>
<gene>
    <name evidence="3" type="ORF">ATP06_0235695</name>
    <name evidence="2" type="ORF">AVL48_26050</name>
</gene>
<feature type="transmembrane region" description="Helical" evidence="1">
    <location>
        <begin position="80"/>
        <end position="99"/>
    </location>
</feature>
<sequence length="100" mass="10564">MILHILAQTPNPFDGVVPNFGVFGVEFNAAWKKLLGGVWGLAFVVFAFGTIRATLELQSAKRHGYHTSVAGHSASLKRSVIGLAVLASLGLIFGAVLAVF</sequence>
<organism evidence="2 4">
    <name type="scientific">Amycolatopsis regifaucium</name>
    <dbReference type="NCBI Taxonomy" id="546365"/>
    <lineage>
        <taxon>Bacteria</taxon>
        <taxon>Bacillati</taxon>
        <taxon>Actinomycetota</taxon>
        <taxon>Actinomycetes</taxon>
        <taxon>Pseudonocardiales</taxon>
        <taxon>Pseudonocardiaceae</taxon>
        <taxon>Amycolatopsis</taxon>
    </lineage>
</organism>
<evidence type="ECO:0000313" key="4">
    <source>
        <dbReference type="Proteomes" id="UP000076321"/>
    </source>
</evidence>
<dbReference type="AlphaFoldDB" id="A0A154MSP5"/>
<dbReference type="EMBL" id="LOBU02000031">
    <property type="protein sequence ID" value="OKA03453.1"/>
    <property type="molecule type" value="Genomic_DNA"/>
</dbReference>
<keyword evidence="1" id="KW-0472">Membrane</keyword>
<evidence type="ECO:0000313" key="5">
    <source>
        <dbReference type="Proteomes" id="UP000186883"/>
    </source>
</evidence>
<keyword evidence="5" id="KW-1185">Reference proteome</keyword>
<dbReference type="OrthoDB" id="4557964at2"/>
<name>A0A154MSP5_9PSEU</name>
<reference evidence="3 5" key="2">
    <citation type="submission" date="2016-11" db="EMBL/GenBank/DDBJ databases">
        <title>Genome sequencing of Amycolatopsis regifaucium.</title>
        <authorList>
            <person name="Mayilraj S."/>
            <person name="Kaur N."/>
        </authorList>
    </citation>
    <scope>NUCLEOTIDE SEQUENCE [LARGE SCALE GENOMIC DNA]</scope>
    <source>
        <strain evidence="3 5">GY080</strain>
    </source>
</reference>
<evidence type="ECO:0000313" key="3">
    <source>
        <dbReference type="EMBL" id="OKA03453.1"/>
    </source>
</evidence>
<evidence type="ECO:0000313" key="2">
    <source>
        <dbReference type="EMBL" id="KZB86509.1"/>
    </source>
</evidence>
<feature type="transmembrane region" description="Helical" evidence="1">
    <location>
        <begin position="34"/>
        <end position="55"/>
    </location>
</feature>
<reference evidence="2 4" key="1">
    <citation type="submission" date="2015-12" db="EMBL/GenBank/DDBJ databases">
        <title>Amycolatopsis regifaucium genome sequencing and assembly.</title>
        <authorList>
            <person name="Mayilraj S."/>
        </authorList>
    </citation>
    <scope>NUCLEOTIDE SEQUENCE [LARGE SCALE GENOMIC DNA]</scope>
    <source>
        <strain evidence="2 4">GY080</strain>
    </source>
</reference>
<keyword evidence="1" id="KW-0812">Transmembrane</keyword>
<protein>
    <submittedName>
        <fullName evidence="2">Uncharacterized protein</fullName>
    </submittedName>
</protein>
<dbReference type="RefSeq" id="WP_061989988.1">
    <property type="nucleotide sequence ID" value="NZ_FOPQ01000016.1"/>
</dbReference>